<dbReference type="AlphaFoldDB" id="A0A1Y2CHY7"/>
<dbReference type="Proteomes" id="UP000193642">
    <property type="component" value="Unassembled WGS sequence"/>
</dbReference>
<dbReference type="EMBL" id="MCGO01000016">
    <property type="protein sequence ID" value="ORY46444.1"/>
    <property type="molecule type" value="Genomic_DNA"/>
</dbReference>
<name>A0A1Y2CHY7_9FUNG</name>
<accession>A0A1Y2CHY7</accession>
<proteinExistence type="predicted"/>
<keyword evidence="2" id="KW-1185">Reference proteome</keyword>
<sequence length="61" mass="6621">MIFKERDFKGWKEVGFAQGSGVSGCRGGEGAPGPAAHNQALNCRIFGRMLRDAATQRRLLV</sequence>
<organism evidence="1 2">
    <name type="scientific">Rhizoclosmatium globosum</name>
    <dbReference type="NCBI Taxonomy" id="329046"/>
    <lineage>
        <taxon>Eukaryota</taxon>
        <taxon>Fungi</taxon>
        <taxon>Fungi incertae sedis</taxon>
        <taxon>Chytridiomycota</taxon>
        <taxon>Chytridiomycota incertae sedis</taxon>
        <taxon>Chytridiomycetes</taxon>
        <taxon>Chytridiales</taxon>
        <taxon>Chytriomycetaceae</taxon>
        <taxon>Rhizoclosmatium</taxon>
    </lineage>
</organism>
<comment type="caution">
    <text evidence="1">The sequence shown here is derived from an EMBL/GenBank/DDBJ whole genome shotgun (WGS) entry which is preliminary data.</text>
</comment>
<dbReference type="PROSITE" id="PS51257">
    <property type="entry name" value="PROKAR_LIPOPROTEIN"/>
    <property type="match status" value="1"/>
</dbReference>
<protein>
    <submittedName>
        <fullName evidence="1">Uncharacterized protein</fullName>
    </submittedName>
</protein>
<gene>
    <name evidence="1" type="ORF">BCR33DRAFT_128666</name>
</gene>
<evidence type="ECO:0000313" key="2">
    <source>
        <dbReference type="Proteomes" id="UP000193642"/>
    </source>
</evidence>
<reference evidence="1 2" key="1">
    <citation type="submission" date="2016-07" db="EMBL/GenBank/DDBJ databases">
        <title>Pervasive Adenine N6-methylation of Active Genes in Fungi.</title>
        <authorList>
            <consortium name="DOE Joint Genome Institute"/>
            <person name="Mondo S.J."/>
            <person name="Dannebaum R.O."/>
            <person name="Kuo R.C."/>
            <person name="Labutti K."/>
            <person name="Haridas S."/>
            <person name="Kuo A."/>
            <person name="Salamov A."/>
            <person name="Ahrendt S.R."/>
            <person name="Lipzen A."/>
            <person name="Sullivan W."/>
            <person name="Andreopoulos W.B."/>
            <person name="Clum A."/>
            <person name="Lindquist E."/>
            <person name="Daum C."/>
            <person name="Ramamoorthy G.K."/>
            <person name="Gryganskyi A."/>
            <person name="Culley D."/>
            <person name="Magnuson J.K."/>
            <person name="James T.Y."/>
            <person name="O'Malley M.A."/>
            <person name="Stajich J.E."/>
            <person name="Spatafora J.W."/>
            <person name="Visel A."/>
            <person name="Grigoriev I.V."/>
        </authorList>
    </citation>
    <scope>NUCLEOTIDE SEQUENCE [LARGE SCALE GENOMIC DNA]</scope>
    <source>
        <strain evidence="1 2">JEL800</strain>
    </source>
</reference>
<evidence type="ECO:0000313" key="1">
    <source>
        <dbReference type="EMBL" id="ORY46444.1"/>
    </source>
</evidence>